<dbReference type="Proteomes" id="UP000199754">
    <property type="component" value="Plasmid pSMR1-3"/>
</dbReference>
<protein>
    <submittedName>
        <fullName evidence="1">Uncharacterized protein</fullName>
    </submittedName>
</protein>
<geneLocation type="plasmid" evidence="1 2">
    <name>pSMR1-3</name>
</geneLocation>
<dbReference type="AlphaFoldDB" id="A0A221K837"/>
<keyword evidence="2" id="KW-1185">Reference proteome</keyword>
<dbReference type="EMBL" id="CP022418">
    <property type="protein sequence ID" value="ASM75172.1"/>
    <property type="molecule type" value="Genomic_DNA"/>
</dbReference>
<accession>A0A221K837</accession>
<proteinExistence type="predicted"/>
<evidence type="ECO:0000313" key="2">
    <source>
        <dbReference type="Proteomes" id="UP000199754"/>
    </source>
</evidence>
<dbReference type="KEGG" id="spse:SULPSESMR1_04451"/>
<organism evidence="1 2">
    <name type="scientific">Pseudosulfitobacter pseudonitzschiae</name>
    <dbReference type="NCBI Taxonomy" id="1402135"/>
    <lineage>
        <taxon>Bacteria</taxon>
        <taxon>Pseudomonadati</taxon>
        <taxon>Pseudomonadota</taxon>
        <taxon>Alphaproteobacteria</taxon>
        <taxon>Rhodobacterales</taxon>
        <taxon>Roseobacteraceae</taxon>
        <taxon>Pseudosulfitobacter</taxon>
    </lineage>
</organism>
<keyword evidence="1" id="KW-0614">Plasmid</keyword>
<name>A0A221K837_9RHOB</name>
<sequence length="29" mass="3198">MLTISSDINLVKRAFGTWRSALLEEGSTT</sequence>
<evidence type="ECO:0000313" key="1">
    <source>
        <dbReference type="EMBL" id="ASM75172.1"/>
    </source>
</evidence>
<reference evidence="1 2" key="1">
    <citation type="submission" date="2017-07" db="EMBL/GenBank/DDBJ databases">
        <title>Genome Sequence of Sulfitobacter pseudonitzschiae Strain SMR1 Isolated from a culture of the Diatom Skeletonema marinoi.</title>
        <authorList>
            <person name="Topel M."/>
            <person name="Pinder M.I.M."/>
            <person name="Johansson O.N."/>
            <person name="Kourtchenko O."/>
            <person name="Godhe A."/>
            <person name="Clarke A.K."/>
        </authorList>
    </citation>
    <scope>NUCLEOTIDE SEQUENCE [LARGE SCALE GENOMIC DNA]</scope>
    <source>
        <strain evidence="1 2">SMR1</strain>
        <plasmid evidence="1 2">pSMR1-3</plasmid>
    </source>
</reference>
<gene>
    <name evidence="1" type="ORF">SULPSESMR1_04451</name>
</gene>